<dbReference type="EMBL" id="AAGLUV010000034">
    <property type="protein sequence ID" value="EBP4586493.1"/>
    <property type="molecule type" value="Genomic_DNA"/>
</dbReference>
<feature type="transmembrane region" description="Helical" evidence="1">
    <location>
        <begin position="27"/>
        <end position="49"/>
    </location>
</feature>
<reference evidence="2" key="1">
    <citation type="submission" date="2018-07" db="EMBL/GenBank/DDBJ databases">
        <authorList>
            <consortium name="GenomeTrakr network: Whole genome sequencing for foodborne pathogen traceback"/>
        </authorList>
    </citation>
    <scope>NUCLEOTIDE SEQUENCE [LARGE SCALE GENOMIC DNA]</scope>
    <source>
        <strain evidence="2">FDA00008842</strain>
    </source>
</reference>
<evidence type="ECO:0008006" key="3">
    <source>
        <dbReference type="Google" id="ProtNLM"/>
    </source>
</evidence>
<evidence type="ECO:0000256" key="1">
    <source>
        <dbReference type="SAM" id="Phobius"/>
    </source>
</evidence>
<keyword evidence="1" id="KW-1133">Transmembrane helix</keyword>
<feature type="transmembrane region" description="Helical" evidence="1">
    <location>
        <begin position="55"/>
        <end position="76"/>
    </location>
</feature>
<organism evidence="2">
    <name type="scientific">Salmonella enterica</name>
    <name type="common">Salmonella choleraesuis</name>
    <dbReference type="NCBI Taxonomy" id="28901"/>
    <lineage>
        <taxon>Bacteria</taxon>
        <taxon>Pseudomonadati</taxon>
        <taxon>Pseudomonadota</taxon>
        <taxon>Gammaproteobacteria</taxon>
        <taxon>Enterobacterales</taxon>
        <taxon>Enterobacteriaceae</taxon>
        <taxon>Salmonella</taxon>
    </lineage>
</organism>
<evidence type="ECO:0000313" key="2">
    <source>
        <dbReference type="EMBL" id="EBP4586493.1"/>
    </source>
</evidence>
<comment type="caution">
    <text evidence="2">The sequence shown here is derived from an EMBL/GenBank/DDBJ whole genome shotgun (WGS) entry which is preliminary data.</text>
</comment>
<sequence length="82" mass="9502">MLEFIMGAASGFLFDFLDKKKISNKRLIVFAFFSNALLFLFVFLLGYFFNKTEVGFYIGLLLSVSIGFFGAVFMFLHKRFNK</sequence>
<keyword evidence="1" id="KW-0812">Transmembrane</keyword>
<dbReference type="Proteomes" id="UP000839610">
    <property type="component" value="Unassembled WGS sequence"/>
</dbReference>
<name>A0A5U3IM21_SALER</name>
<dbReference type="AlphaFoldDB" id="A0A5U3IM21"/>
<protein>
    <recommendedName>
        <fullName evidence="3">MFS transporter</fullName>
    </recommendedName>
</protein>
<gene>
    <name evidence="2" type="ORF">VH79_25670</name>
</gene>
<accession>A0A5U3IM21</accession>
<keyword evidence="1" id="KW-0472">Membrane</keyword>
<proteinExistence type="predicted"/>